<evidence type="ECO:0000313" key="2">
    <source>
        <dbReference type="Proteomes" id="UP000652761"/>
    </source>
</evidence>
<dbReference type="Proteomes" id="UP000652761">
    <property type="component" value="Unassembled WGS sequence"/>
</dbReference>
<dbReference type="EMBL" id="NMUH01003776">
    <property type="protein sequence ID" value="MQM07058.1"/>
    <property type="molecule type" value="Genomic_DNA"/>
</dbReference>
<keyword evidence="2" id="KW-1185">Reference proteome</keyword>
<comment type="caution">
    <text evidence="1">The sequence shown here is derived from an EMBL/GenBank/DDBJ whole genome shotgun (WGS) entry which is preliminary data.</text>
</comment>
<gene>
    <name evidence="1" type="ORF">Taro_039892</name>
</gene>
<reference evidence="1" key="1">
    <citation type="submission" date="2017-07" db="EMBL/GenBank/DDBJ databases">
        <title>Taro Niue Genome Assembly and Annotation.</title>
        <authorList>
            <person name="Atibalentja N."/>
            <person name="Keating K."/>
            <person name="Fields C.J."/>
        </authorList>
    </citation>
    <scope>NUCLEOTIDE SEQUENCE</scope>
    <source>
        <strain evidence="1">Niue_2</strain>
        <tissue evidence="1">Leaf</tissue>
    </source>
</reference>
<dbReference type="AlphaFoldDB" id="A0A843WK75"/>
<sequence length="60" mass="6652">MPHFRELGPESLKRIDRSDHRIIVVEASVWPMTCVAGVPTSYEALWAGGLGPKHSLVHCL</sequence>
<proteinExistence type="predicted"/>
<protein>
    <submittedName>
        <fullName evidence="1">Uncharacterized protein</fullName>
    </submittedName>
</protein>
<name>A0A843WK75_COLES</name>
<evidence type="ECO:0000313" key="1">
    <source>
        <dbReference type="EMBL" id="MQM07058.1"/>
    </source>
</evidence>
<organism evidence="1 2">
    <name type="scientific">Colocasia esculenta</name>
    <name type="common">Wild taro</name>
    <name type="synonym">Arum esculentum</name>
    <dbReference type="NCBI Taxonomy" id="4460"/>
    <lineage>
        <taxon>Eukaryota</taxon>
        <taxon>Viridiplantae</taxon>
        <taxon>Streptophyta</taxon>
        <taxon>Embryophyta</taxon>
        <taxon>Tracheophyta</taxon>
        <taxon>Spermatophyta</taxon>
        <taxon>Magnoliopsida</taxon>
        <taxon>Liliopsida</taxon>
        <taxon>Araceae</taxon>
        <taxon>Aroideae</taxon>
        <taxon>Colocasieae</taxon>
        <taxon>Colocasia</taxon>
    </lineage>
</organism>
<accession>A0A843WK75</accession>